<gene>
    <name evidence="2" type="ORF">GIB67_000258</name>
</gene>
<name>A0A7J7LCE5_9MAGN</name>
<protein>
    <recommendedName>
        <fullName evidence="4">Small auxin up regulated protein</fullName>
    </recommendedName>
</protein>
<dbReference type="InterPro" id="IPR003676">
    <property type="entry name" value="SAUR_fam"/>
</dbReference>
<evidence type="ECO:0000313" key="3">
    <source>
        <dbReference type="Proteomes" id="UP000541444"/>
    </source>
</evidence>
<evidence type="ECO:0000313" key="2">
    <source>
        <dbReference type="EMBL" id="KAF6140210.1"/>
    </source>
</evidence>
<dbReference type="AlphaFoldDB" id="A0A7J7LCE5"/>
<organism evidence="2 3">
    <name type="scientific">Kingdonia uniflora</name>
    <dbReference type="NCBI Taxonomy" id="39325"/>
    <lineage>
        <taxon>Eukaryota</taxon>
        <taxon>Viridiplantae</taxon>
        <taxon>Streptophyta</taxon>
        <taxon>Embryophyta</taxon>
        <taxon>Tracheophyta</taxon>
        <taxon>Spermatophyta</taxon>
        <taxon>Magnoliopsida</taxon>
        <taxon>Ranunculales</taxon>
        <taxon>Circaeasteraceae</taxon>
        <taxon>Kingdonia</taxon>
    </lineage>
</organism>
<keyword evidence="3" id="KW-1185">Reference proteome</keyword>
<comment type="similarity">
    <text evidence="1">Belongs to the ARG7 family.</text>
</comment>
<comment type="caution">
    <text evidence="2">The sequence shown here is derived from an EMBL/GenBank/DDBJ whole genome shotgun (WGS) entry which is preliminary data.</text>
</comment>
<dbReference type="PANTHER" id="PTHR31374">
    <property type="entry name" value="AUXIN-INDUCED PROTEIN-LIKE-RELATED"/>
    <property type="match status" value="1"/>
</dbReference>
<proteinExistence type="inferred from homology"/>
<reference evidence="2 3" key="1">
    <citation type="journal article" date="2020" name="IScience">
        <title>Genome Sequencing of the Endangered Kingdonia uniflora (Circaeasteraceae, Ranunculales) Reveals Potential Mechanisms of Evolutionary Specialization.</title>
        <authorList>
            <person name="Sun Y."/>
            <person name="Deng T."/>
            <person name="Zhang A."/>
            <person name="Moore M.J."/>
            <person name="Landis J.B."/>
            <person name="Lin N."/>
            <person name="Zhang H."/>
            <person name="Zhang X."/>
            <person name="Huang J."/>
            <person name="Zhang X."/>
            <person name="Sun H."/>
            <person name="Wang H."/>
        </authorList>
    </citation>
    <scope>NUCLEOTIDE SEQUENCE [LARGE SCALE GENOMIC DNA]</scope>
    <source>
        <strain evidence="2">TB1705</strain>
        <tissue evidence="2">Leaf</tissue>
    </source>
</reference>
<evidence type="ECO:0000256" key="1">
    <source>
        <dbReference type="ARBA" id="ARBA00006974"/>
    </source>
</evidence>
<evidence type="ECO:0008006" key="4">
    <source>
        <dbReference type="Google" id="ProtNLM"/>
    </source>
</evidence>
<dbReference type="GO" id="GO:0009733">
    <property type="term" value="P:response to auxin"/>
    <property type="evidence" value="ECO:0007669"/>
    <property type="project" value="InterPro"/>
</dbReference>
<dbReference type="EMBL" id="JACGCM010002394">
    <property type="protein sequence ID" value="KAF6140210.1"/>
    <property type="molecule type" value="Genomic_DNA"/>
</dbReference>
<sequence>MVKRSGLLMFKKMTEKLQRNISMYKRLPRVEDEATVVLPEDVKEGHFVVIAVNGGEQTRFVVELSYLNNPDFLRLLEKAKEEFGFKQNGILAVPCRPDELQRILGRKRKDSKRNSRKTL</sequence>
<dbReference type="PANTHER" id="PTHR31374:SF153">
    <property type="entry name" value="AUXIN-RESPONSIVE PROTEIN SAUR36-LIKE"/>
    <property type="match status" value="1"/>
</dbReference>
<dbReference type="Proteomes" id="UP000541444">
    <property type="component" value="Unassembled WGS sequence"/>
</dbReference>
<accession>A0A7J7LCE5</accession>
<dbReference type="Pfam" id="PF02519">
    <property type="entry name" value="Auxin_inducible"/>
    <property type="match status" value="1"/>
</dbReference>
<dbReference type="OrthoDB" id="1930622at2759"/>